<proteinExistence type="inferred from homology"/>
<keyword evidence="4 7" id="KW-1133">Transmembrane helix</keyword>
<comment type="similarity">
    <text evidence="2">Belongs to the UPF0496 family.</text>
</comment>
<protein>
    <submittedName>
        <fullName evidence="8">OLC1v1034820C1</fullName>
    </submittedName>
</protein>
<evidence type="ECO:0000256" key="6">
    <source>
        <dbReference type="SAM" id="Coils"/>
    </source>
</evidence>
<dbReference type="PANTHER" id="PTHR31113:SF20">
    <property type="entry name" value="UPF0496 PROTEIN 2-RELATED"/>
    <property type="match status" value="1"/>
</dbReference>
<keyword evidence="3 7" id="KW-0812">Transmembrane</keyword>
<evidence type="ECO:0000256" key="1">
    <source>
        <dbReference type="ARBA" id="ARBA00004370"/>
    </source>
</evidence>
<feature type="transmembrane region" description="Helical" evidence="7">
    <location>
        <begin position="165"/>
        <end position="186"/>
    </location>
</feature>
<keyword evidence="5 7" id="KW-0472">Membrane</keyword>
<dbReference type="Pfam" id="PF05055">
    <property type="entry name" value="DUF677"/>
    <property type="match status" value="1"/>
</dbReference>
<feature type="coiled-coil region" evidence="6">
    <location>
        <begin position="274"/>
        <end position="301"/>
    </location>
</feature>
<evidence type="ECO:0000256" key="4">
    <source>
        <dbReference type="ARBA" id="ARBA00022989"/>
    </source>
</evidence>
<comment type="subcellular location">
    <subcellularLocation>
        <location evidence="1">Membrane</location>
    </subcellularLocation>
</comment>
<evidence type="ECO:0000313" key="9">
    <source>
        <dbReference type="Proteomes" id="UP001161247"/>
    </source>
</evidence>
<dbReference type="InterPro" id="IPR007749">
    <property type="entry name" value="DUF677"/>
</dbReference>
<evidence type="ECO:0000256" key="3">
    <source>
        <dbReference type="ARBA" id="ARBA00022692"/>
    </source>
</evidence>
<reference evidence="8" key="1">
    <citation type="submission" date="2023-03" db="EMBL/GenBank/DDBJ databases">
        <authorList>
            <person name="Julca I."/>
        </authorList>
    </citation>
    <scope>NUCLEOTIDE SEQUENCE</scope>
</reference>
<gene>
    <name evidence="8" type="ORF">OLC1_LOCUS8487</name>
</gene>
<evidence type="ECO:0000256" key="2">
    <source>
        <dbReference type="ARBA" id="ARBA00009074"/>
    </source>
</evidence>
<dbReference type="Proteomes" id="UP001161247">
    <property type="component" value="Chromosome 3"/>
</dbReference>
<evidence type="ECO:0000256" key="5">
    <source>
        <dbReference type="ARBA" id="ARBA00023136"/>
    </source>
</evidence>
<keyword evidence="9" id="KW-1185">Reference proteome</keyword>
<keyword evidence="6" id="KW-0175">Coiled coil</keyword>
<sequence>MCSKIQTKTLVNKLSSSSPDSIPQDLHLSQGLLDPSQSSLTDILHKVPDAEIRNIITAFFRISSEACKIFETILKSIHQTRATYTAMGKVLEQLKEMPDDEDDDQRDNLYGSLTSFALLENPLAVIGQLHFQDIHDKLHRSLKQFTSRGKYIRRRRILVRRCKKIAGITLVAVGFALSIALTILTIHSSVGIVALPGLVSSSLGLFLKSLKKRKRGLTRIKTLETFETQIDNAAKGIFLLMNDFDTMSRLMIRLHDEIEHSKFIADLYLKRKSNEMLEEVLKDFRINKNEVINQLEEVEDHVYLCILNINRSRRLLTQEADVH</sequence>
<accession>A0AAV1CS88</accession>
<dbReference type="EMBL" id="OX459120">
    <property type="protein sequence ID" value="CAI9098211.1"/>
    <property type="molecule type" value="Genomic_DNA"/>
</dbReference>
<evidence type="ECO:0000256" key="7">
    <source>
        <dbReference type="SAM" id="Phobius"/>
    </source>
</evidence>
<evidence type="ECO:0000313" key="8">
    <source>
        <dbReference type="EMBL" id="CAI9098211.1"/>
    </source>
</evidence>
<dbReference type="AlphaFoldDB" id="A0AAV1CS88"/>
<dbReference type="PANTHER" id="PTHR31113">
    <property type="entry name" value="UPF0496 PROTEIN 3-RELATED"/>
    <property type="match status" value="1"/>
</dbReference>
<name>A0AAV1CS88_OLDCO</name>
<feature type="transmembrane region" description="Helical" evidence="7">
    <location>
        <begin position="192"/>
        <end position="210"/>
    </location>
</feature>
<organism evidence="8 9">
    <name type="scientific">Oldenlandia corymbosa var. corymbosa</name>
    <dbReference type="NCBI Taxonomy" id="529605"/>
    <lineage>
        <taxon>Eukaryota</taxon>
        <taxon>Viridiplantae</taxon>
        <taxon>Streptophyta</taxon>
        <taxon>Embryophyta</taxon>
        <taxon>Tracheophyta</taxon>
        <taxon>Spermatophyta</taxon>
        <taxon>Magnoliopsida</taxon>
        <taxon>eudicotyledons</taxon>
        <taxon>Gunneridae</taxon>
        <taxon>Pentapetalae</taxon>
        <taxon>asterids</taxon>
        <taxon>lamiids</taxon>
        <taxon>Gentianales</taxon>
        <taxon>Rubiaceae</taxon>
        <taxon>Rubioideae</taxon>
        <taxon>Spermacoceae</taxon>
        <taxon>Hedyotis-Oldenlandia complex</taxon>
        <taxon>Oldenlandia</taxon>
    </lineage>
</organism>
<dbReference type="GO" id="GO:0016020">
    <property type="term" value="C:membrane"/>
    <property type="evidence" value="ECO:0007669"/>
    <property type="project" value="UniProtKB-SubCell"/>
</dbReference>